<organism evidence="1 2">
    <name type="scientific">Protopolystoma xenopodis</name>
    <dbReference type="NCBI Taxonomy" id="117903"/>
    <lineage>
        <taxon>Eukaryota</taxon>
        <taxon>Metazoa</taxon>
        <taxon>Spiralia</taxon>
        <taxon>Lophotrochozoa</taxon>
        <taxon>Platyhelminthes</taxon>
        <taxon>Monogenea</taxon>
        <taxon>Polyopisthocotylea</taxon>
        <taxon>Polystomatidea</taxon>
        <taxon>Polystomatidae</taxon>
        <taxon>Protopolystoma</taxon>
    </lineage>
</organism>
<dbReference type="PANTHER" id="PTHR12839:SF7">
    <property type="entry name" value="REGULATOR OF NONSENSE TRANSCRIPTS 2"/>
    <property type="match status" value="1"/>
</dbReference>
<dbReference type="InterPro" id="IPR016024">
    <property type="entry name" value="ARM-type_fold"/>
</dbReference>
<dbReference type="GO" id="GO:0035145">
    <property type="term" value="C:exon-exon junction complex"/>
    <property type="evidence" value="ECO:0007669"/>
    <property type="project" value="TreeGrafter"/>
</dbReference>
<dbReference type="GO" id="GO:0000184">
    <property type="term" value="P:nuclear-transcribed mRNA catabolic process, nonsense-mediated decay"/>
    <property type="evidence" value="ECO:0007669"/>
    <property type="project" value="InterPro"/>
</dbReference>
<sequence>MNRKPSRRRLARALVSVPRSRLDLLPFYARLTAALAPVAPDLAAEVCAGLTNEFHWHVNKRDQINLESKIKTMRFIGK</sequence>
<dbReference type="OrthoDB" id="27832at2759"/>
<gene>
    <name evidence="1" type="ORF">PXEA_LOCUS4642</name>
</gene>
<evidence type="ECO:0000313" key="1">
    <source>
        <dbReference type="EMBL" id="VEL11202.1"/>
    </source>
</evidence>
<dbReference type="SUPFAM" id="SSF48371">
    <property type="entry name" value="ARM repeat"/>
    <property type="match status" value="1"/>
</dbReference>
<dbReference type="Proteomes" id="UP000784294">
    <property type="component" value="Unassembled WGS sequence"/>
</dbReference>
<name>A0A448WGG6_9PLAT</name>
<proteinExistence type="predicted"/>
<dbReference type="InterPro" id="IPR039762">
    <property type="entry name" value="Nmd2/UPF2"/>
</dbReference>
<evidence type="ECO:0000313" key="2">
    <source>
        <dbReference type="Proteomes" id="UP000784294"/>
    </source>
</evidence>
<reference evidence="1" key="1">
    <citation type="submission" date="2018-11" db="EMBL/GenBank/DDBJ databases">
        <authorList>
            <consortium name="Pathogen Informatics"/>
        </authorList>
    </citation>
    <scope>NUCLEOTIDE SEQUENCE</scope>
</reference>
<comment type="caution">
    <text evidence="1">The sequence shown here is derived from an EMBL/GenBank/DDBJ whole genome shotgun (WGS) entry which is preliminary data.</text>
</comment>
<accession>A0A448WGG6</accession>
<dbReference type="AlphaFoldDB" id="A0A448WGG6"/>
<keyword evidence="2" id="KW-1185">Reference proteome</keyword>
<protein>
    <submittedName>
        <fullName evidence="1">Uncharacterized protein</fullName>
    </submittedName>
</protein>
<dbReference type="EMBL" id="CAAALY010011159">
    <property type="protein sequence ID" value="VEL11202.1"/>
    <property type="molecule type" value="Genomic_DNA"/>
</dbReference>
<dbReference type="PANTHER" id="PTHR12839">
    <property type="entry name" value="NONSENSE-MEDIATED MRNA DECAY PROTEIN 2 UP-FRAMESHIFT SUPPRESSOR 2"/>
    <property type="match status" value="1"/>
</dbReference>
<dbReference type="Gene3D" id="1.25.40.180">
    <property type="match status" value="1"/>
</dbReference>
<dbReference type="GO" id="GO:0005737">
    <property type="term" value="C:cytoplasm"/>
    <property type="evidence" value="ECO:0007669"/>
    <property type="project" value="TreeGrafter"/>
</dbReference>